<dbReference type="AlphaFoldDB" id="A0A8H3LUQ0"/>
<keyword evidence="1" id="KW-0175">Coiled coil</keyword>
<dbReference type="Proteomes" id="UP000615446">
    <property type="component" value="Unassembled WGS sequence"/>
</dbReference>
<organism evidence="2 3">
    <name type="scientific">Rhizophagus clarus</name>
    <dbReference type="NCBI Taxonomy" id="94130"/>
    <lineage>
        <taxon>Eukaryota</taxon>
        <taxon>Fungi</taxon>
        <taxon>Fungi incertae sedis</taxon>
        <taxon>Mucoromycota</taxon>
        <taxon>Glomeromycotina</taxon>
        <taxon>Glomeromycetes</taxon>
        <taxon>Glomerales</taxon>
        <taxon>Glomeraceae</taxon>
        <taxon>Rhizophagus</taxon>
    </lineage>
</organism>
<gene>
    <name evidence="2" type="ORF">RCL2_001956000</name>
</gene>
<proteinExistence type="predicted"/>
<evidence type="ECO:0000313" key="3">
    <source>
        <dbReference type="Proteomes" id="UP000615446"/>
    </source>
</evidence>
<evidence type="ECO:0000256" key="1">
    <source>
        <dbReference type="SAM" id="Coils"/>
    </source>
</evidence>
<sequence length="117" mass="13846">MFDPAYSELLDTNQELRGELQDEIFINKSNEKKIRSLVKELEQCYRTISIQDNTIIAHEKEIEKLKSEISDLRKQLRVLQQDKKFKDEVGSIQDGRIIELENKIWQRPILSQMLIEG</sequence>
<accession>A0A8H3LUQ0</accession>
<dbReference type="OrthoDB" id="2429651at2759"/>
<feature type="coiled-coil region" evidence="1">
    <location>
        <begin position="48"/>
        <end position="82"/>
    </location>
</feature>
<comment type="caution">
    <text evidence="2">The sequence shown here is derived from an EMBL/GenBank/DDBJ whole genome shotgun (WGS) entry which is preliminary data.</text>
</comment>
<dbReference type="EMBL" id="BLAL01000218">
    <property type="protein sequence ID" value="GES92801.1"/>
    <property type="molecule type" value="Genomic_DNA"/>
</dbReference>
<name>A0A8H3LUQ0_9GLOM</name>
<reference evidence="2" key="1">
    <citation type="submission" date="2019-10" db="EMBL/GenBank/DDBJ databases">
        <title>Conservation and host-specific expression of non-tandemly repeated heterogenous ribosome RNA gene in arbuscular mycorrhizal fungi.</title>
        <authorList>
            <person name="Maeda T."/>
            <person name="Kobayashi Y."/>
            <person name="Nakagawa T."/>
            <person name="Ezawa T."/>
            <person name="Yamaguchi K."/>
            <person name="Bino T."/>
            <person name="Nishimoto Y."/>
            <person name="Shigenobu S."/>
            <person name="Kawaguchi M."/>
        </authorList>
    </citation>
    <scope>NUCLEOTIDE SEQUENCE</scope>
    <source>
        <strain evidence="2">HR1</strain>
    </source>
</reference>
<protein>
    <submittedName>
        <fullName evidence="2">Uncharacterized protein</fullName>
    </submittedName>
</protein>
<evidence type="ECO:0000313" key="2">
    <source>
        <dbReference type="EMBL" id="GES92801.1"/>
    </source>
</evidence>